<evidence type="ECO:0000256" key="12">
    <source>
        <dbReference type="ARBA" id="ARBA00023180"/>
    </source>
</evidence>
<dbReference type="InterPro" id="IPR024589">
    <property type="entry name" value="Ligninase_C"/>
</dbReference>
<dbReference type="AlphaFoldDB" id="A0A8S0WUQ7"/>
<keyword evidence="7 18" id="KW-0732">Signal</keyword>
<evidence type="ECO:0000256" key="13">
    <source>
        <dbReference type="ARBA" id="ARBA00023324"/>
    </source>
</evidence>
<keyword evidence="10 15" id="KW-0408">Iron</keyword>
<evidence type="ECO:0000256" key="1">
    <source>
        <dbReference type="ARBA" id="ARBA00004613"/>
    </source>
</evidence>
<dbReference type="PRINTS" id="PR00462">
    <property type="entry name" value="LIGNINASE"/>
</dbReference>
<feature type="binding site" evidence="15">
    <location>
        <position position="214"/>
    </location>
    <ligand>
        <name>Ca(2+)</name>
        <dbReference type="ChEBI" id="CHEBI:29108"/>
        <label>2</label>
    </ligand>
</feature>
<feature type="binding site" evidence="15">
    <location>
        <position position="89"/>
    </location>
    <ligand>
        <name>Ca(2+)</name>
        <dbReference type="ChEBI" id="CHEBI:29108"/>
        <label>1</label>
    </ligand>
</feature>
<dbReference type="GO" id="GO:0046872">
    <property type="term" value="F:metal ion binding"/>
    <property type="evidence" value="ECO:0007669"/>
    <property type="project" value="UniProtKB-UniRule"/>
</dbReference>
<evidence type="ECO:0000313" key="21">
    <source>
        <dbReference type="Proteomes" id="UP000467700"/>
    </source>
</evidence>
<dbReference type="PANTHER" id="PTHR31356">
    <property type="entry name" value="THYLAKOID LUMENAL 29 KDA PROTEIN, CHLOROPLASTIC-RELATED"/>
    <property type="match status" value="1"/>
</dbReference>
<sequence length="355" mass="38229">MAFTRLASIVFLSLAACQVSAGVTRQVKCPSGHFTTNEKCCQLFPIVDLLQHELFHGSKCEAGAHHALRLSFHDAIGFSTNGGKGGGADGSILIFHDIEEKYHANGGVAEIARQQMPVFKKTNLTGGDFVHLAAAVGTSNCPGSPRLEFWFGRPAPAAAAPDKTIPEPTDSVTDILNRFAEAGLSPREAVALLASHTMADQDRVDPTVPGTPFDSTIERFDSQFFLEVLLNGTMYPGHGSHEGEALSAIKGEMRLKSDFLMSQDPRTACFWQAMINNQKYMMAEFKAAMARMQVLGQDVSTLTDCSDVVPVPRAFNGPIKYPPSFSEKDIVIACTETPFPSLSTQPGPPPTVSPV</sequence>
<proteinExistence type="inferred from homology"/>
<feature type="binding site" evidence="15">
    <location>
        <position position="216"/>
    </location>
    <ligand>
        <name>Ca(2+)</name>
        <dbReference type="ChEBI" id="CHEBI:29108"/>
        <label>2</label>
    </ligand>
</feature>
<keyword evidence="4 18" id="KW-0575">Peroxidase</keyword>
<gene>
    <name evidence="20" type="ORF">AAE3_LOCUS8286</name>
</gene>
<feature type="disulfide bond" evidence="17">
    <location>
        <begin position="60"/>
        <end position="141"/>
    </location>
</feature>
<dbReference type="Gene3D" id="1.10.520.10">
    <property type="match status" value="1"/>
</dbReference>
<dbReference type="PROSITE" id="PS50873">
    <property type="entry name" value="PEROXIDASE_4"/>
    <property type="match status" value="1"/>
</dbReference>
<dbReference type="OrthoDB" id="2113341at2759"/>
<feature type="disulfide bond" evidence="17">
    <location>
        <begin position="29"/>
        <end position="41"/>
    </location>
</feature>
<feature type="binding site" evidence="15">
    <location>
        <position position="87"/>
    </location>
    <ligand>
        <name>Ca(2+)</name>
        <dbReference type="ChEBI" id="CHEBI:29108"/>
        <label>1</label>
    </ligand>
</feature>
<dbReference type="Proteomes" id="UP000467700">
    <property type="component" value="Unassembled WGS sequence"/>
</dbReference>
<keyword evidence="6 15" id="KW-0479">Metal-binding</keyword>
<dbReference type="GO" id="GO:0034599">
    <property type="term" value="P:cellular response to oxidative stress"/>
    <property type="evidence" value="ECO:0007669"/>
    <property type="project" value="InterPro"/>
</dbReference>
<reference evidence="20 21" key="1">
    <citation type="submission" date="2020-01" db="EMBL/GenBank/DDBJ databases">
        <authorList>
            <person name="Gupta K D."/>
        </authorList>
    </citation>
    <scope>NUCLEOTIDE SEQUENCE [LARGE SCALE GENOMIC DNA]</scope>
</reference>
<evidence type="ECO:0000256" key="7">
    <source>
        <dbReference type="ARBA" id="ARBA00022729"/>
    </source>
</evidence>
<dbReference type="InterPro" id="IPR002016">
    <property type="entry name" value="Haem_peroxidase"/>
</dbReference>
<comment type="similarity">
    <text evidence="2 18">Belongs to the peroxidase family. Ligninase subfamily.</text>
</comment>
<evidence type="ECO:0000256" key="3">
    <source>
        <dbReference type="ARBA" id="ARBA00022525"/>
    </source>
</evidence>
<dbReference type="Pfam" id="PF11895">
    <property type="entry name" value="Peroxidase_ext"/>
    <property type="match status" value="1"/>
</dbReference>
<keyword evidence="5 15" id="KW-0349">Heme</keyword>
<evidence type="ECO:0000256" key="8">
    <source>
        <dbReference type="ARBA" id="ARBA00022837"/>
    </source>
</evidence>
<feature type="binding site" evidence="15">
    <location>
        <position position="91"/>
    </location>
    <ligand>
        <name>Ca(2+)</name>
        <dbReference type="ChEBI" id="CHEBI:29108"/>
        <label>1</label>
    </ligand>
</feature>
<accession>A0A8S0WUQ7</accession>
<dbReference type="PRINTS" id="PR00458">
    <property type="entry name" value="PEROXIDASE"/>
</dbReference>
<dbReference type="InterPro" id="IPR001621">
    <property type="entry name" value="Ligninase"/>
</dbReference>
<dbReference type="PANTHER" id="PTHR31356:SF66">
    <property type="entry name" value="CATALASE-PEROXIDASE"/>
    <property type="match status" value="1"/>
</dbReference>
<dbReference type="GO" id="GO:0005576">
    <property type="term" value="C:extracellular region"/>
    <property type="evidence" value="ECO:0007669"/>
    <property type="project" value="UniProtKB-SubCell"/>
</dbReference>
<evidence type="ECO:0000256" key="9">
    <source>
        <dbReference type="ARBA" id="ARBA00023002"/>
    </source>
</evidence>
<comment type="subcellular location">
    <subcellularLocation>
        <location evidence="1">Secreted</location>
    </subcellularLocation>
</comment>
<name>A0A8S0WUQ7_CYCAE</name>
<keyword evidence="11 17" id="KW-1015">Disulfide bond</keyword>
<keyword evidence="8 15" id="KW-0106">Calcium</keyword>
<feature type="signal peptide" evidence="18">
    <location>
        <begin position="1"/>
        <end position="21"/>
    </location>
</feature>
<keyword evidence="3" id="KW-0964">Secreted</keyword>
<dbReference type="GO" id="GO:0004601">
    <property type="term" value="F:peroxidase activity"/>
    <property type="evidence" value="ECO:0007669"/>
    <property type="project" value="UniProtKB-KW"/>
</dbReference>
<dbReference type="SUPFAM" id="SSF48113">
    <property type="entry name" value="Heme-dependent peroxidases"/>
    <property type="match status" value="1"/>
</dbReference>
<keyword evidence="12" id="KW-0325">Glycoprotein</keyword>
<evidence type="ECO:0000256" key="16">
    <source>
        <dbReference type="PIRSR" id="PIRSR601621-3"/>
    </source>
</evidence>
<evidence type="ECO:0000256" key="17">
    <source>
        <dbReference type="PIRSR" id="PIRSR601621-4"/>
    </source>
</evidence>
<evidence type="ECO:0000256" key="18">
    <source>
        <dbReference type="RuleBase" id="RU363051"/>
    </source>
</evidence>
<organism evidence="20 21">
    <name type="scientific">Cyclocybe aegerita</name>
    <name type="common">Black poplar mushroom</name>
    <name type="synonym">Agrocybe aegerita</name>
    <dbReference type="NCBI Taxonomy" id="1973307"/>
    <lineage>
        <taxon>Eukaryota</taxon>
        <taxon>Fungi</taxon>
        <taxon>Dikarya</taxon>
        <taxon>Basidiomycota</taxon>
        <taxon>Agaricomycotina</taxon>
        <taxon>Agaricomycetes</taxon>
        <taxon>Agaricomycetidae</taxon>
        <taxon>Agaricales</taxon>
        <taxon>Agaricineae</taxon>
        <taxon>Bolbitiaceae</taxon>
        <taxon>Cyclocybe</taxon>
    </lineage>
</organism>
<dbReference type="PROSITE" id="PS00435">
    <property type="entry name" value="PEROXIDASE_1"/>
    <property type="match status" value="1"/>
</dbReference>
<comment type="cofactor">
    <cofactor evidence="15 18">
        <name>Ca(2+)</name>
        <dbReference type="ChEBI" id="CHEBI:29108"/>
    </cofactor>
    <text evidence="15 18">Binds 2 calcium ions per subunit.</text>
</comment>
<feature type="site" description="Transition state stabilizer" evidence="16">
    <location>
        <position position="69"/>
    </location>
</feature>
<evidence type="ECO:0000256" key="11">
    <source>
        <dbReference type="ARBA" id="ARBA00023157"/>
    </source>
</evidence>
<comment type="caution">
    <text evidence="20">The sequence shown here is derived from an EMBL/GenBank/DDBJ whole genome shotgun (WGS) entry which is preliminary data.</text>
</comment>
<protein>
    <recommendedName>
        <fullName evidence="18">Peroxidase</fullName>
        <ecNumber evidence="18">1.11.1.-</ecNumber>
    </recommendedName>
</protein>
<dbReference type="InterPro" id="IPR019794">
    <property type="entry name" value="Peroxidases_AS"/>
</dbReference>
<dbReference type="InterPro" id="IPR044831">
    <property type="entry name" value="Ccp1-like"/>
</dbReference>
<keyword evidence="9 18" id="KW-0560">Oxidoreductase</keyword>
<feature type="binding site" evidence="15">
    <location>
        <position position="197"/>
    </location>
    <ligand>
        <name>Ca(2+)</name>
        <dbReference type="ChEBI" id="CHEBI:29108"/>
        <label>2</label>
    </ligand>
</feature>
<evidence type="ECO:0000259" key="19">
    <source>
        <dbReference type="PROSITE" id="PS50873"/>
    </source>
</evidence>
<evidence type="ECO:0000256" key="5">
    <source>
        <dbReference type="ARBA" id="ARBA00022617"/>
    </source>
</evidence>
<dbReference type="EMBL" id="CACVBS010000052">
    <property type="protein sequence ID" value="CAA7266106.1"/>
    <property type="molecule type" value="Genomic_DNA"/>
</dbReference>
<keyword evidence="21" id="KW-1185">Reference proteome</keyword>
<dbReference type="InterPro" id="IPR010255">
    <property type="entry name" value="Haem_peroxidase_sf"/>
</dbReference>
<dbReference type="GO" id="GO:0020037">
    <property type="term" value="F:heme binding"/>
    <property type="evidence" value="ECO:0007669"/>
    <property type="project" value="UniProtKB-UniRule"/>
</dbReference>
<dbReference type="EC" id="1.11.1.-" evidence="18"/>
<feature type="active site" description="Proton acceptor" evidence="14">
    <location>
        <position position="73"/>
    </location>
</feature>
<dbReference type="InterPro" id="IPR019793">
    <property type="entry name" value="Peroxidases_heam-ligand_BS"/>
</dbReference>
<comment type="cofactor">
    <cofactor evidence="15">
        <name>heme b</name>
        <dbReference type="ChEBI" id="CHEBI:60344"/>
    </cofactor>
    <text evidence="15">Binds 1 heme b (iron(II)-protoporphyrin IX) group per subunit.</text>
</comment>
<dbReference type="Gene3D" id="1.10.420.10">
    <property type="entry name" value="Peroxidase, domain 2"/>
    <property type="match status" value="1"/>
</dbReference>
<evidence type="ECO:0000256" key="2">
    <source>
        <dbReference type="ARBA" id="ARBA00006089"/>
    </source>
</evidence>
<dbReference type="GO" id="GO:0000302">
    <property type="term" value="P:response to reactive oxygen species"/>
    <property type="evidence" value="ECO:0007669"/>
    <property type="project" value="TreeGrafter"/>
</dbReference>
<evidence type="ECO:0000313" key="20">
    <source>
        <dbReference type="EMBL" id="CAA7266106.1"/>
    </source>
</evidence>
<evidence type="ECO:0000256" key="6">
    <source>
        <dbReference type="ARBA" id="ARBA00022723"/>
    </source>
</evidence>
<feature type="domain" description="Plant heme peroxidase family profile" evidence="19">
    <location>
        <begin position="68"/>
        <end position="309"/>
    </location>
</feature>
<feature type="disulfide bond" evidence="17">
    <location>
        <begin position="40"/>
        <end position="305"/>
    </location>
</feature>
<dbReference type="Pfam" id="PF00141">
    <property type="entry name" value="peroxidase"/>
    <property type="match status" value="1"/>
</dbReference>
<feature type="disulfide bond" evidence="17">
    <location>
        <begin position="269"/>
        <end position="334"/>
    </location>
</feature>
<evidence type="ECO:0000256" key="4">
    <source>
        <dbReference type="ARBA" id="ARBA00022559"/>
    </source>
</evidence>
<feature type="binding site" description="axial binding residue" evidence="15">
    <location>
        <position position="196"/>
    </location>
    <ligand>
        <name>heme b</name>
        <dbReference type="ChEBI" id="CHEBI:60344"/>
    </ligand>
    <ligandPart>
        <name>Fe</name>
        <dbReference type="ChEBI" id="CHEBI:18248"/>
    </ligandPart>
</feature>
<feature type="binding site" evidence="15">
    <location>
        <position position="221"/>
    </location>
    <ligand>
        <name>Ca(2+)</name>
        <dbReference type="ChEBI" id="CHEBI:29108"/>
        <label>2</label>
    </ligand>
</feature>
<dbReference type="GO" id="GO:0042744">
    <property type="term" value="P:hydrogen peroxide catabolic process"/>
    <property type="evidence" value="ECO:0007669"/>
    <property type="project" value="UniProtKB-KW"/>
</dbReference>
<keyword evidence="13" id="KW-0376">Hydrogen peroxide</keyword>
<dbReference type="PROSITE" id="PS00436">
    <property type="entry name" value="PEROXIDASE_2"/>
    <property type="match status" value="1"/>
</dbReference>
<feature type="binding site" evidence="15">
    <location>
        <position position="74"/>
    </location>
    <ligand>
        <name>Ca(2+)</name>
        <dbReference type="ChEBI" id="CHEBI:29108"/>
        <label>1</label>
    </ligand>
</feature>
<evidence type="ECO:0000256" key="10">
    <source>
        <dbReference type="ARBA" id="ARBA00023004"/>
    </source>
</evidence>
<dbReference type="PROSITE" id="PS51257">
    <property type="entry name" value="PROKAR_LIPOPROTEIN"/>
    <property type="match status" value="1"/>
</dbReference>
<feature type="chain" id="PRO_5035967603" description="Peroxidase" evidence="18">
    <location>
        <begin position="22"/>
        <end position="355"/>
    </location>
</feature>
<evidence type="ECO:0000256" key="15">
    <source>
        <dbReference type="PIRSR" id="PIRSR601621-2"/>
    </source>
</evidence>
<evidence type="ECO:0000256" key="14">
    <source>
        <dbReference type="PIRSR" id="PIRSR601621-1"/>
    </source>
</evidence>